<dbReference type="Proteomes" id="UP000581769">
    <property type="component" value="Unassembled WGS sequence"/>
</dbReference>
<keyword evidence="3" id="KW-1185">Reference proteome</keyword>
<dbReference type="SUPFAM" id="SSF47336">
    <property type="entry name" value="ACP-like"/>
    <property type="match status" value="1"/>
</dbReference>
<protein>
    <submittedName>
        <fullName evidence="2">Acyl carrier protein</fullName>
    </submittedName>
</protein>
<dbReference type="InterPro" id="IPR009081">
    <property type="entry name" value="PP-bd_ACP"/>
</dbReference>
<gene>
    <name evidence="2" type="ORF">BJY18_006267</name>
</gene>
<reference evidence="2 3" key="1">
    <citation type="submission" date="2020-08" db="EMBL/GenBank/DDBJ databases">
        <title>Sequencing the genomes of 1000 actinobacteria strains.</title>
        <authorList>
            <person name="Klenk H.-P."/>
        </authorList>
    </citation>
    <scope>NUCLEOTIDE SEQUENCE [LARGE SCALE GENOMIC DNA]</scope>
    <source>
        <strain evidence="2 3">DSM 45859</strain>
    </source>
</reference>
<organism evidence="2 3">
    <name type="scientific">Amycolatopsis jiangsuensis</name>
    <dbReference type="NCBI Taxonomy" id="1181879"/>
    <lineage>
        <taxon>Bacteria</taxon>
        <taxon>Bacillati</taxon>
        <taxon>Actinomycetota</taxon>
        <taxon>Actinomycetes</taxon>
        <taxon>Pseudonocardiales</taxon>
        <taxon>Pseudonocardiaceae</taxon>
        <taxon>Amycolatopsis</taxon>
    </lineage>
</organism>
<accession>A0A840J5S2</accession>
<dbReference type="PROSITE" id="PS50075">
    <property type="entry name" value="CARRIER"/>
    <property type="match status" value="1"/>
</dbReference>
<dbReference type="EMBL" id="JACHMG010000001">
    <property type="protein sequence ID" value="MBB4688782.1"/>
    <property type="molecule type" value="Genomic_DNA"/>
</dbReference>
<proteinExistence type="predicted"/>
<evidence type="ECO:0000313" key="3">
    <source>
        <dbReference type="Proteomes" id="UP000581769"/>
    </source>
</evidence>
<evidence type="ECO:0000313" key="2">
    <source>
        <dbReference type="EMBL" id="MBB4688782.1"/>
    </source>
</evidence>
<dbReference type="InterPro" id="IPR036736">
    <property type="entry name" value="ACP-like_sf"/>
</dbReference>
<feature type="domain" description="Carrier" evidence="1">
    <location>
        <begin position="8"/>
        <end position="90"/>
    </location>
</feature>
<dbReference type="RefSeq" id="WP_184783418.1">
    <property type="nucleotide sequence ID" value="NZ_JACHMG010000001.1"/>
</dbReference>
<comment type="caution">
    <text evidence="2">The sequence shown here is derived from an EMBL/GenBank/DDBJ whole genome shotgun (WGS) entry which is preliminary data.</text>
</comment>
<evidence type="ECO:0000259" key="1">
    <source>
        <dbReference type="PROSITE" id="PS50075"/>
    </source>
</evidence>
<dbReference type="Pfam" id="PF00550">
    <property type="entry name" value="PP-binding"/>
    <property type="match status" value="1"/>
</dbReference>
<dbReference type="Gene3D" id="1.10.1200.10">
    <property type="entry name" value="ACP-like"/>
    <property type="match status" value="1"/>
</dbReference>
<sequence>MADALAGRTGDALVAALRELVLRQLPATEAELGPDSPLREAGLTSLRTVATLVAIEDALGRDLPPELITAETFGSLRTLAAAIEPVAAATGIR</sequence>
<name>A0A840J5S2_9PSEU</name>
<dbReference type="AlphaFoldDB" id="A0A840J5S2"/>